<dbReference type="InterPro" id="IPR017583">
    <property type="entry name" value="Tagatose/fructose_Pkinase"/>
</dbReference>
<dbReference type="Pfam" id="PF00294">
    <property type="entry name" value="PfkB"/>
    <property type="match status" value="1"/>
</dbReference>
<proteinExistence type="inferred from homology"/>
<evidence type="ECO:0000256" key="6">
    <source>
        <dbReference type="PIRNR" id="PIRNR000535"/>
    </source>
</evidence>
<dbReference type="PIRSF" id="PIRSF000535">
    <property type="entry name" value="1PFK/6PFK/LacC"/>
    <property type="match status" value="1"/>
</dbReference>
<evidence type="ECO:0000256" key="3">
    <source>
        <dbReference type="ARBA" id="ARBA00022741"/>
    </source>
</evidence>
<keyword evidence="3" id="KW-0547">Nucleotide-binding</keyword>
<keyword evidence="2 6" id="KW-0808">Transferase</keyword>
<dbReference type="GO" id="GO:0005524">
    <property type="term" value="F:ATP binding"/>
    <property type="evidence" value="ECO:0007669"/>
    <property type="project" value="UniProtKB-KW"/>
</dbReference>
<accession>A0A918C8A5</accession>
<evidence type="ECO:0000259" key="7">
    <source>
        <dbReference type="Pfam" id="PF00294"/>
    </source>
</evidence>
<dbReference type="Proteomes" id="UP000610303">
    <property type="component" value="Unassembled WGS sequence"/>
</dbReference>
<evidence type="ECO:0000313" key="9">
    <source>
        <dbReference type="Proteomes" id="UP000610303"/>
    </source>
</evidence>
<dbReference type="SUPFAM" id="SSF53613">
    <property type="entry name" value="Ribokinase-like"/>
    <property type="match status" value="1"/>
</dbReference>
<dbReference type="AlphaFoldDB" id="A0A918C8A5"/>
<dbReference type="GO" id="GO:0008443">
    <property type="term" value="F:phosphofructokinase activity"/>
    <property type="evidence" value="ECO:0007669"/>
    <property type="project" value="TreeGrafter"/>
</dbReference>
<name>A0A918C8A5_AGRME</name>
<dbReference type="InterPro" id="IPR029056">
    <property type="entry name" value="Ribokinase-like"/>
</dbReference>
<protein>
    <recommendedName>
        <fullName evidence="7">Carbohydrate kinase PfkB domain-containing protein</fullName>
    </recommendedName>
</protein>
<dbReference type="EMBL" id="BMRJ01000001">
    <property type="protein sequence ID" value="GGR11949.1"/>
    <property type="molecule type" value="Genomic_DNA"/>
</dbReference>
<organism evidence="8 9">
    <name type="scientific">Agromyces mediolanus</name>
    <name type="common">Corynebacterium mediolanum</name>
    <dbReference type="NCBI Taxonomy" id="41986"/>
    <lineage>
        <taxon>Bacteria</taxon>
        <taxon>Bacillati</taxon>
        <taxon>Actinomycetota</taxon>
        <taxon>Actinomycetes</taxon>
        <taxon>Micrococcales</taxon>
        <taxon>Microbacteriaceae</taxon>
        <taxon>Agromyces</taxon>
    </lineage>
</organism>
<evidence type="ECO:0000256" key="1">
    <source>
        <dbReference type="ARBA" id="ARBA00010688"/>
    </source>
</evidence>
<comment type="caution">
    <text evidence="8">The sequence shown here is derived from an EMBL/GenBank/DDBJ whole genome shotgun (WGS) entry which is preliminary data.</text>
</comment>
<evidence type="ECO:0000313" key="8">
    <source>
        <dbReference type="EMBL" id="GGR11949.1"/>
    </source>
</evidence>
<reference evidence="8" key="2">
    <citation type="submission" date="2020-09" db="EMBL/GenBank/DDBJ databases">
        <authorList>
            <person name="Sun Q."/>
            <person name="Ohkuma M."/>
        </authorList>
    </citation>
    <scope>NUCLEOTIDE SEQUENCE</scope>
    <source>
        <strain evidence="8">JCM 3346</strain>
    </source>
</reference>
<comment type="similarity">
    <text evidence="1">Belongs to the carbohydrate kinase PfkB family.</text>
</comment>
<keyword evidence="9" id="KW-1185">Reference proteome</keyword>
<keyword evidence="5" id="KW-0067">ATP-binding</keyword>
<evidence type="ECO:0000256" key="4">
    <source>
        <dbReference type="ARBA" id="ARBA00022777"/>
    </source>
</evidence>
<dbReference type="RefSeq" id="WP_189083313.1">
    <property type="nucleotide sequence ID" value="NZ_BMRJ01000001.1"/>
</dbReference>
<reference evidence="8" key="1">
    <citation type="journal article" date="2014" name="Int. J. Syst. Evol. Microbiol.">
        <title>Complete genome sequence of Corynebacterium casei LMG S-19264T (=DSM 44701T), isolated from a smear-ripened cheese.</title>
        <authorList>
            <consortium name="US DOE Joint Genome Institute (JGI-PGF)"/>
            <person name="Walter F."/>
            <person name="Albersmeier A."/>
            <person name="Kalinowski J."/>
            <person name="Ruckert C."/>
        </authorList>
    </citation>
    <scope>NUCLEOTIDE SEQUENCE</scope>
    <source>
        <strain evidence="8">JCM 3346</strain>
    </source>
</reference>
<dbReference type="PANTHER" id="PTHR46566:SF5">
    <property type="entry name" value="1-PHOSPHOFRUCTOKINASE"/>
    <property type="match status" value="1"/>
</dbReference>
<dbReference type="PANTHER" id="PTHR46566">
    <property type="entry name" value="1-PHOSPHOFRUCTOKINASE-RELATED"/>
    <property type="match status" value="1"/>
</dbReference>
<keyword evidence="4" id="KW-0418">Kinase</keyword>
<evidence type="ECO:0000256" key="5">
    <source>
        <dbReference type="ARBA" id="ARBA00022840"/>
    </source>
</evidence>
<sequence length="293" mass="29054">MILFLAASPSLDLTYEVDRLERGGVTRPRRVTAVPGGKALNAARVAMALGGAARLVAPLGGATGRRVAALLAEEGVGARLVEVSGETRSCLAIVEDGDRPTSTDLYEASAPFVEGEWRALAEAIRAEGADAAPRWLALSGSVPAGIQLDELGELLREVRAASGARLAVDSSGAPLAALAGIADLVKVNLGEAAELLGAAPPDAAAACAALAERFGTDSVVTDGVRGAAALLGGVGFAVAAPRAAGRFPAGSGDAFFGALLAALDAGHGPGAALEAARDAAERNAAVPGQGRLA</sequence>
<feature type="domain" description="Carbohydrate kinase PfkB" evidence="7">
    <location>
        <begin position="12"/>
        <end position="281"/>
    </location>
</feature>
<evidence type="ECO:0000256" key="2">
    <source>
        <dbReference type="ARBA" id="ARBA00022679"/>
    </source>
</evidence>
<dbReference type="GO" id="GO:0005829">
    <property type="term" value="C:cytosol"/>
    <property type="evidence" value="ECO:0007669"/>
    <property type="project" value="TreeGrafter"/>
</dbReference>
<dbReference type="InterPro" id="IPR011611">
    <property type="entry name" value="PfkB_dom"/>
</dbReference>
<gene>
    <name evidence="8" type="ORF">GCM10010196_00430</name>
</gene>
<dbReference type="Gene3D" id="3.40.1190.20">
    <property type="match status" value="1"/>
</dbReference>